<dbReference type="RefSeq" id="WP_093347458.1">
    <property type="nucleotide sequence ID" value="NZ_FOUY01000023.1"/>
</dbReference>
<protein>
    <submittedName>
        <fullName evidence="6">dTDP-4-amino-4,6-dideoxygalactose transaminase</fullName>
    </submittedName>
</protein>
<dbReference type="Pfam" id="PF01041">
    <property type="entry name" value="DegT_DnrJ_EryC1"/>
    <property type="match status" value="1"/>
</dbReference>
<dbReference type="InterPro" id="IPR000653">
    <property type="entry name" value="DegT/StrS_aminotransferase"/>
</dbReference>
<dbReference type="GO" id="GO:0030170">
    <property type="term" value="F:pyridoxal phosphate binding"/>
    <property type="evidence" value="ECO:0007669"/>
    <property type="project" value="TreeGrafter"/>
</dbReference>
<dbReference type="AlphaFoldDB" id="A0A1I5CIQ1"/>
<comment type="similarity">
    <text evidence="2 5">Belongs to the DegT/DnrJ/EryC1 family.</text>
</comment>
<evidence type="ECO:0000256" key="1">
    <source>
        <dbReference type="ARBA" id="ARBA00022898"/>
    </source>
</evidence>
<organism evidence="6 7">
    <name type="scientific">Pseudonocardia ammonioxydans</name>
    <dbReference type="NCBI Taxonomy" id="260086"/>
    <lineage>
        <taxon>Bacteria</taxon>
        <taxon>Bacillati</taxon>
        <taxon>Actinomycetota</taxon>
        <taxon>Actinomycetes</taxon>
        <taxon>Pseudonocardiales</taxon>
        <taxon>Pseudonocardiaceae</taxon>
        <taxon>Pseudonocardia</taxon>
    </lineage>
</organism>
<evidence type="ECO:0000313" key="6">
    <source>
        <dbReference type="EMBL" id="SFN86777.1"/>
    </source>
</evidence>
<feature type="modified residue" description="N6-(pyridoxal phosphate)lysine" evidence="4">
    <location>
        <position position="194"/>
    </location>
</feature>
<dbReference type="InterPro" id="IPR015422">
    <property type="entry name" value="PyrdxlP-dep_Trfase_small"/>
</dbReference>
<reference evidence="6 7" key="1">
    <citation type="submission" date="2016-10" db="EMBL/GenBank/DDBJ databases">
        <authorList>
            <person name="de Groot N.N."/>
        </authorList>
    </citation>
    <scope>NUCLEOTIDE SEQUENCE [LARGE SCALE GENOMIC DNA]</scope>
    <source>
        <strain evidence="6 7">CGMCC 4.1877</strain>
    </source>
</reference>
<evidence type="ECO:0000313" key="7">
    <source>
        <dbReference type="Proteomes" id="UP000199614"/>
    </source>
</evidence>
<dbReference type="OrthoDB" id="5342089at2"/>
<dbReference type="EMBL" id="FOUY01000023">
    <property type="protein sequence ID" value="SFN86777.1"/>
    <property type="molecule type" value="Genomic_DNA"/>
</dbReference>
<dbReference type="Gene3D" id="3.40.640.10">
    <property type="entry name" value="Type I PLP-dependent aspartate aminotransferase-like (Major domain)"/>
    <property type="match status" value="1"/>
</dbReference>
<evidence type="ECO:0000256" key="3">
    <source>
        <dbReference type="PIRSR" id="PIRSR000390-1"/>
    </source>
</evidence>
<dbReference type="GO" id="GO:0000271">
    <property type="term" value="P:polysaccharide biosynthetic process"/>
    <property type="evidence" value="ECO:0007669"/>
    <property type="project" value="TreeGrafter"/>
</dbReference>
<dbReference type="STRING" id="260086.SAMN05216207_102330"/>
<evidence type="ECO:0000256" key="5">
    <source>
        <dbReference type="RuleBase" id="RU004508"/>
    </source>
</evidence>
<evidence type="ECO:0000256" key="4">
    <source>
        <dbReference type="PIRSR" id="PIRSR000390-2"/>
    </source>
</evidence>
<dbReference type="InterPro" id="IPR015424">
    <property type="entry name" value="PyrdxlP-dep_Trfase"/>
</dbReference>
<dbReference type="Gene3D" id="3.90.1150.10">
    <property type="entry name" value="Aspartate Aminotransferase, domain 1"/>
    <property type="match status" value="1"/>
</dbReference>
<dbReference type="InterPro" id="IPR015421">
    <property type="entry name" value="PyrdxlP-dep_Trfase_major"/>
</dbReference>
<accession>A0A1I5CIQ1</accession>
<dbReference type="SUPFAM" id="SSF53383">
    <property type="entry name" value="PLP-dependent transferases"/>
    <property type="match status" value="1"/>
</dbReference>
<feature type="active site" description="Proton acceptor" evidence="3">
    <location>
        <position position="194"/>
    </location>
</feature>
<evidence type="ECO:0000256" key="2">
    <source>
        <dbReference type="ARBA" id="ARBA00037999"/>
    </source>
</evidence>
<sequence>MTTFDVERSPIPLLDLAEINRAVSAEIDLAWRDIRGHGRYVGGVEIELFESAFADFCGVEGAVGVANGTDALELVLLGLGIGPGDEVIVPGNTFIATVEAVCAVGAVPIFVDVLEDTLLIDPDAVASEVTPRTAAVMAVHLYGRMADMDRLLAVTGRHGLALIEDAAQAHGARWTGRRAGGSGHAAGFSFYPGKNLGALGDGGAVTSNDRELLGRIRRIADHGRSSTDRHRHDLRGRNSRLDTLQAAVLSIKLPHLDGQNSHRRAVMAEYRAALPPHVVPVADDPRSESVHHLAVVRARDREGAIRALEEAGIGWGIHYPVPCHLQPAFAEFTRAALPVTEAAAGRILSLPMSPTMTIAQVRRVASVLTGGRR</sequence>
<dbReference type="PIRSF" id="PIRSF000390">
    <property type="entry name" value="PLP_StrS"/>
    <property type="match status" value="1"/>
</dbReference>
<proteinExistence type="inferred from homology"/>
<keyword evidence="1 4" id="KW-0663">Pyridoxal phosphate</keyword>
<dbReference type="CDD" id="cd00616">
    <property type="entry name" value="AHBA_syn"/>
    <property type="match status" value="1"/>
</dbReference>
<dbReference type="Proteomes" id="UP000199614">
    <property type="component" value="Unassembled WGS sequence"/>
</dbReference>
<dbReference type="PANTHER" id="PTHR30244:SF36">
    <property type="entry name" value="3-OXO-GLUCOSE-6-PHOSPHATE:GLUTAMATE AMINOTRANSFERASE"/>
    <property type="match status" value="1"/>
</dbReference>
<keyword evidence="7" id="KW-1185">Reference proteome</keyword>
<dbReference type="PANTHER" id="PTHR30244">
    <property type="entry name" value="TRANSAMINASE"/>
    <property type="match status" value="1"/>
</dbReference>
<gene>
    <name evidence="6" type="ORF">SAMN05216207_102330</name>
</gene>
<dbReference type="GO" id="GO:0008483">
    <property type="term" value="F:transaminase activity"/>
    <property type="evidence" value="ECO:0007669"/>
    <property type="project" value="TreeGrafter"/>
</dbReference>
<name>A0A1I5CIQ1_PSUAM</name>